<reference evidence="1 2" key="1">
    <citation type="journal article" date="2013" name="Curr. Biol.">
        <title>The Genome of the Foraminiferan Reticulomyxa filosa.</title>
        <authorList>
            <person name="Glockner G."/>
            <person name="Hulsmann N."/>
            <person name="Schleicher M."/>
            <person name="Noegel A.A."/>
            <person name="Eichinger L."/>
            <person name="Gallinger C."/>
            <person name="Pawlowski J."/>
            <person name="Sierra R."/>
            <person name="Euteneuer U."/>
            <person name="Pillet L."/>
            <person name="Moustafa A."/>
            <person name="Platzer M."/>
            <person name="Groth M."/>
            <person name="Szafranski K."/>
            <person name="Schliwa M."/>
        </authorList>
    </citation>
    <scope>NUCLEOTIDE SEQUENCE [LARGE SCALE GENOMIC DNA]</scope>
</reference>
<proteinExistence type="predicted"/>
<name>X6MFA8_RETFI</name>
<accession>X6MFA8</accession>
<sequence>MDLDINMEKYCQMMENEVEDDFITGTMNKKVRYSELSVNQKYKNKKKKRKRRPSINRVYTGEQISFVDDLHSNQKVFETRQDKFQVL</sequence>
<comment type="caution">
    <text evidence="1">The sequence shown here is derived from an EMBL/GenBank/DDBJ whole genome shotgun (WGS) entry which is preliminary data.</text>
</comment>
<dbReference type="Proteomes" id="UP000023152">
    <property type="component" value="Unassembled WGS sequence"/>
</dbReference>
<dbReference type="EMBL" id="ASPP01021186">
    <property type="protein sequence ID" value="ETO12703.1"/>
    <property type="molecule type" value="Genomic_DNA"/>
</dbReference>
<gene>
    <name evidence="1" type="ORF">RFI_24672</name>
</gene>
<evidence type="ECO:0000313" key="2">
    <source>
        <dbReference type="Proteomes" id="UP000023152"/>
    </source>
</evidence>
<organism evidence="1 2">
    <name type="scientific">Reticulomyxa filosa</name>
    <dbReference type="NCBI Taxonomy" id="46433"/>
    <lineage>
        <taxon>Eukaryota</taxon>
        <taxon>Sar</taxon>
        <taxon>Rhizaria</taxon>
        <taxon>Retaria</taxon>
        <taxon>Foraminifera</taxon>
        <taxon>Monothalamids</taxon>
        <taxon>Reticulomyxidae</taxon>
        <taxon>Reticulomyxa</taxon>
    </lineage>
</organism>
<evidence type="ECO:0000313" key="1">
    <source>
        <dbReference type="EMBL" id="ETO12703.1"/>
    </source>
</evidence>
<keyword evidence="2" id="KW-1185">Reference proteome</keyword>
<dbReference type="AlphaFoldDB" id="X6MFA8"/>
<protein>
    <submittedName>
        <fullName evidence="1">Uncharacterized protein</fullName>
    </submittedName>
</protein>